<keyword evidence="2 4" id="KW-0238">DNA-binding</keyword>
<dbReference type="SUPFAM" id="SSF48498">
    <property type="entry name" value="Tetracyclin repressor-like, C-terminal domain"/>
    <property type="match status" value="1"/>
</dbReference>
<evidence type="ECO:0000313" key="6">
    <source>
        <dbReference type="EMBL" id="TCO20882.1"/>
    </source>
</evidence>
<evidence type="ECO:0000256" key="2">
    <source>
        <dbReference type="ARBA" id="ARBA00023125"/>
    </source>
</evidence>
<organism evidence="6 7">
    <name type="scientific">Kribbella orskensis</name>
    <dbReference type="NCBI Taxonomy" id="2512216"/>
    <lineage>
        <taxon>Bacteria</taxon>
        <taxon>Bacillati</taxon>
        <taxon>Actinomycetota</taxon>
        <taxon>Actinomycetes</taxon>
        <taxon>Propionibacteriales</taxon>
        <taxon>Kribbellaceae</taxon>
        <taxon>Kribbella</taxon>
    </lineage>
</organism>
<keyword evidence="3" id="KW-0804">Transcription</keyword>
<keyword evidence="7" id="KW-1185">Reference proteome</keyword>
<dbReference type="Pfam" id="PF21597">
    <property type="entry name" value="TetR_C_43"/>
    <property type="match status" value="1"/>
</dbReference>
<dbReference type="Proteomes" id="UP000295818">
    <property type="component" value="Unassembled WGS sequence"/>
</dbReference>
<dbReference type="InterPro" id="IPR049445">
    <property type="entry name" value="TetR_SbtR-like_C"/>
</dbReference>
<evidence type="ECO:0000259" key="5">
    <source>
        <dbReference type="PROSITE" id="PS50977"/>
    </source>
</evidence>
<name>A0ABY2BHV1_9ACTN</name>
<dbReference type="PANTHER" id="PTHR30055:SF234">
    <property type="entry name" value="HTH-TYPE TRANSCRIPTIONAL REGULATOR BETI"/>
    <property type="match status" value="1"/>
</dbReference>
<feature type="DNA-binding region" description="H-T-H motif" evidence="4">
    <location>
        <begin position="30"/>
        <end position="49"/>
    </location>
</feature>
<comment type="caution">
    <text evidence="6">The sequence shown here is derived from an EMBL/GenBank/DDBJ whole genome shotgun (WGS) entry which is preliminary data.</text>
</comment>
<dbReference type="InterPro" id="IPR023772">
    <property type="entry name" value="DNA-bd_HTH_TetR-type_CS"/>
</dbReference>
<dbReference type="InterPro" id="IPR001647">
    <property type="entry name" value="HTH_TetR"/>
</dbReference>
<evidence type="ECO:0000256" key="3">
    <source>
        <dbReference type="ARBA" id="ARBA00023163"/>
    </source>
</evidence>
<dbReference type="PROSITE" id="PS01081">
    <property type="entry name" value="HTH_TETR_1"/>
    <property type="match status" value="1"/>
</dbReference>
<dbReference type="Gene3D" id="1.10.357.10">
    <property type="entry name" value="Tetracycline Repressor, domain 2"/>
    <property type="match status" value="1"/>
</dbReference>
<dbReference type="InterPro" id="IPR050109">
    <property type="entry name" value="HTH-type_TetR-like_transc_reg"/>
</dbReference>
<accession>A0ABY2BHV1</accession>
<sequence length="187" mass="19889">MRPLRADARDNRARILSAAEEVFGQSPTASTDEVAKLADVGIATVFRHFPTKVELLEAVLTRRLERLRDRAIELAGDDDPGAAFYGFFSQVVSESASKLAIAEALGAAKSAVGQDAKQAGTGLREAFGELLERAQKSGDVRADAALPEVYALLIGASRGATAVGLEPPVRDRMLALLYDGLRPGRTP</sequence>
<dbReference type="EMBL" id="SLWM01000008">
    <property type="protein sequence ID" value="TCO20882.1"/>
    <property type="molecule type" value="Genomic_DNA"/>
</dbReference>
<dbReference type="RefSeq" id="WP_132190652.1">
    <property type="nucleotide sequence ID" value="NZ_SLWM01000008.1"/>
</dbReference>
<protein>
    <submittedName>
        <fullName evidence="6">TetR family transcriptional regulator</fullName>
    </submittedName>
</protein>
<feature type="domain" description="HTH tetR-type" evidence="5">
    <location>
        <begin position="9"/>
        <end position="67"/>
    </location>
</feature>
<evidence type="ECO:0000313" key="7">
    <source>
        <dbReference type="Proteomes" id="UP000295818"/>
    </source>
</evidence>
<evidence type="ECO:0000256" key="1">
    <source>
        <dbReference type="ARBA" id="ARBA00023015"/>
    </source>
</evidence>
<dbReference type="InterPro" id="IPR036271">
    <property type="entry name" value="Tet_transcr_reg_TetR-rel_C_sf"/>
</dbReference>
<dbReference type="Pfam" id="PF00440">
    <property type="entry name" value="TetR_N"/>
    <property type="match status" value="1"/>
</dbReference>
<dbReference type="PROSITE" id="PS50977">
    <property type="entry name" value="HTH_TETR_2"/>
    <property type="match status" value="1"/>
</dbReference>
<dbReference type="SUPFAM" id="SSF46689">
    <property type="entry name" value="Homeodomain-like"/>
    <property type="match status" value="1"/>
</dbReference>
<reference evidence="6 7" key="1">
    <citation type="journal article" date="2015" name="Stand. Genomic Sci.">
        <title>Genomic Encyclopedia of Bacterial and Archaeal Type Strains, Phase III: the genomes of soil and plant-associated and newly described type strains.</title>
        <authorList>
            <person name="Whitman W.B."/>
            <person name="Woyke T."/>
            <person name="Klenk H.P."/>
            <person name="Zhou Y."/>
            <person name="Lilburn T.G."/>
            <person name="Beck B.J."/>
            <person name="De Vos P."/>
            <person name="Vandamme P."/>
            <person name="Eisen J.A."/>
            <person name="Garrity G."/>
            <person name="Hugenholtz P."/>
            <person name="Kyrpides N.C."/>
        </authorList>
    </citation>
    <scope>NUCLEOTIDE SEQUENCE [LARGE SCALE GENOMIC DNA]</scope>
    <source>
        <strain evidence="6 7">VKM Ac-2538</strain>
    </source>
</reference>
<keyword evidence="1" id="KW-0805">Transcription regulation</keyword>
<gene>
    <name evidence="6" type="ORF">EV644_10896</name>
</gene>
<proteinExistence type="predicted"/>
<evidence type="ECO:0000256" key="4">
    <source>
        <dbReference type="PROSITE-ProRule" id="PRU00335"/>
    </source>
</evidence>
<dbReference type="InterPro" id="IPR009057">
    <property type="entry name" value="Homeodomain-like_sf"/>
</dbReference>
<dbReference type="PANTHER" id="PTHR30055">
    <property type="entry name" value="HTH-TYPE TRANSCRIPTIONAL REGULATOR RUTR"/>
    <property type="match status" value="1"/>
</dbReference>